<dbReference type="AlphaFoldDB" id="A0A0H1RB07"/>
<dbReference type="OrthoDB" id="9816309at2"/>
<evidence type="ECO:0000313" key="2">
    <source>
        <dbReference type="EMBL" id="KLK92046.1"/>
    </source>
</evidence>
<protein>
    <submittedName>
        <fullName evidence="2">Uncharacterized protein</fullName>
    </submittedName>
</protein>
<accession>A0A0H1RB07</accession>
<reference evidence="2 3" key="1">
    <citation type="submission" date="2015-05" db="EMBL/GenBank/DDBJ databases">
        <title>Draft genome sequence of Microvirga vignae strain BR3299, a novel nitrogen fixing bacteria isolated from Brazil semi-aired region.</title>
        <authorList>
            <person name="Zilli J.E."/>
            <person name="Passos S.R."/>
            <person name="Leite J."/>
            <person name="Baldani J.I."/>
            <person name="Xavier G.R."/>
            <person name="Rumjaneck N.G."/>
            <person name="Simoes-Araujo J.L."/>
        </authorList>
    </citation>
    <scope>NUCLEOTIDE SEQUENCE [LARGE SCALE GENOMIC DNA]</scope>
    <source>
        <strain evidence="2 3">BR3299</strain>
    </source>
</reference>
<evidence type="ECO:0000256" key="1">
    <source>
        <dbReference type="SAM" id="MobiDB-lite"/>
    </source>
</evidence>
<dbReference type="RefSeq" id="WP_047190131.1">
    <property type="nucleotide sequence ID" value="NZ_LCYG01000042.1"/>
</dbReference>
<feature type="region of interest" description="Disordered" evidence="1">
    <location>
        <begin position="1"/>
        <end position="35"/>
    </location>
</feature>
<proteinExistence type="predicted"/>
<comment type="caution">
    <text evidence="2">The sequence shown here is derived from an EMBL/GenBank/DDBJ whole genome shotgun (WGS) entry which is preliminary data.</text>
</comment>
<sequence length="85" mass="9140">MGGIALAEPACADRGMGRERRPAGDPPKRQGFGTRLVQRGLAQQRGGEIKLDFRPDGVRCVIVFPIKNVMVDGDGAGETIERYAS</sequence>
<feature type="compositionally biased region" description="Basic and acidic residues" evidence="1">
    <location>
        <begin position="15"/>
        <end position="28"/>
    </location>
</feature>
<dbReference type="EMBL" id="LCYG01000042">
    <property type="protein sequence ID" value="KLK92046.1"/>
    <property type="molecule type" value="Genomic_DNA"/>
</dbReference>
<name>A0A0H1RB07_9HYPH</name>
<gene>
    <name evidence="2" type="ORF">AA309_16620</name>
</gene>
<organism evidence="2 3">
    <name type="scientific">Microvirga vignae</name>
    <dbReference type="NCBI Taxonomy" id="1225564"/>
    <lineage>
        <taxon>Bacteria</taxon>
        <taxon>Pseudomonadati</taxon>
        <taxon>Pseudomonadota</taxon>
        <taxon>Alphaproteobacteria</taxon>
        <taxon>Hyphomicrobiales</taxon>
        <taxon>Methylobacteriaceae</taxon>
        <taxon>Microvirga</taxon>
    </lineage>
</organism>
<dbReference type="Proteomes" id="UP000035489">
    <property type="component" value="Unassembled WGS sequence"/>
</dbReference>
<dbReference type="PATRIC" id="fig|1225564.3.peg.4427"/>
<dbReference type="STRING" id="1225564.AA309_16620"/>
<keyword evidence="3" id="KW-1185">Reference proteome</keyword>
<evidence type="ECO:0000313" key="3">
    <source>
        <dbReference type="Proteomes" id="UP000035489"/>
    </source>
</evidence>